<dbReference type="EMBL" id="WEGJ01000029">
    <property type="protein sequence ID" value="MQY15121.1"/>
    <property type="molecule type" value="Genomic_DNA"/>
</dbReference>
<proteinExistence type="predicted"/>
<evidence type="ECO:0000256" key="1">
    <source>
        <dbReference type="SAM" id="MobiDB-lite"/>
    </source>
</evidence>
<gene>
    <name evidence="2" type="ORF">SRB5_52990</name>
</gene>
<organism evidence="2 3">
    <name type="scientific">Streptomyces smaragdinus</name>
    <dbReference type="NCBI Taxonomy" id="2585196"/>
    <lineage>
        <taxon>Bacteria</taxon>
        <taxon>Bacillati</taxon>
        <taxon>Actinomycetota</taxon>
        <taxon>Actinomycetes</taxon>
        <taxon>Kitasatosporales</taxon>
        <taxon>Streptomycetaceae</taxon>
        <taxon>Streptomyces</taxon>
    </lineage>
</organism>
<protein>
    <submittedName>
        <fullName evidence="2">Uncharacterized protein</fullName>
    </submittedName>
</protein>
<reference evidence="2 3" key="1">
    <citation type="submission" date="2019-10" db="EMBL/GenBank/DDBJ databases">
        <title>Streptomyces smaragdinus sp. nov. and Streptomyces fabii sp. nov., isolated from the gut of fungus growing-termite Macrotermes natalensis.</title>
        <authorList>
            <person name="Schwitalla J."/>
            <person name="Benndorf R."/>
            <person name="Martin K."/>
            <person name="De Beer W."/>
            <person name="Kaster A.-K."/>
            <person name="Vollmers J."/>
            <person name="Poulsen M."/>
            <person name="Beemelmanns C."/>
        </authorList>
    </citation>
    <scope>NUCLEOTIDE SEQUENCE [LARGE SCALE GENOMIC DNA]</scope>
    <source>
        <strain evidence="2 3">RB5</strain>
    </source>
</reference>
<name>A0A7K0CNY2_9ACTN</name>
<dbReference type="Proteomes" id="UP000466345">
    <property type="component" value="Unassembled WGS sequence"/>
</dbReference>
<comment type="caution">
    <text evidence="2">The sequence shown here is derived from an EMBL/GenBank/DDBJ whole genome shotgun (WGS) entry which is preliminary data.</text>
</comment>
<feature type="region of interest" description="Disordered" evidence="1">
    <location>
        <begin position="42"/>
        <end position="83"/>
    </location>
</feature>
<evidence type="ECO:0000313" key="2">
    <source>
        <dbReference type="EMBL" id="MQY15121.1"/>
    </source>
</evidence>
<evidence type="ECO:0000313" key="3">
    <source>
        <dbReference type="Proteomes" id="UP000466345"/>
    </source>
</evidence>
<keyword evidence="3" id="KW-1185">Reference proteome</keyword>
<accession>A0A7K0CNY2</accession>
<feature type="compositionally biased region" description="Basic and acidic residues" evidence="1">
    <location>
        <begin position="49"/>
        <end position="63"/>
    </location>
</feature>
<dbReference type="AlphaFoldDB" id="A0A7K0CNY2"/>
<sequence>MRGGKLARVVRALSNDRILVQDLGERGRFTGRRHTTSAKWVTTVPRPDGSAHRDGHALRRPENHGLPAFAPIPGENRAVRPEA</sequence>